<gene>
    <name evidence="1" type="ORF">H2Y56_04475</name>
</gene>
<dbReference type="Proteomes" id="UP000530038">
    <property type="component" value="Unassembled WGS sequence"/>
</dbReference>
<name>A0ABR5Z9W8_9GAMM</name>
<dbReference type="RefSeq" id="WP_181828744.1">
    <property type="nucleotide sequence ID" value="NZ_CP104757.1"/>
</dbReference>
<evidence type="ECO:0000313" key="1">
    <source>
        <dbReference type="EMBL" id="MBA5231372.1"/>
    </source>
</evidence>
<reference evidence="1 2" key="1">
    <citation type="submission" date="2020-07" db="EMBL/GenBank/DDBJ databases">
        <title>Characterization of Pectobacterium aroidearum strains causing soft rot on Amorphophallus konjac.</title>
        <authorList>
            <person name="Xie H."/>
        </authorList>
    </citation>
    <scope>NUCLEOTIDE SEQUENCE [LARGE SCALE GENOMIC DNA]</scope>
    <source>
        <strain evidence="1 2">MY10</strain>
    </source>
</reference>
<sequence length="46" mass="5385">MELTPDRGGEKCTRWQRVKMWLVNALEARANRYFLPSASRSQSDKT</sequence>
<organism evidence="1 2">
    <name type="scientific">Pectobacterium aroidearum</name>
    <dbReference type="NCBI Taxonomy" id="1201031"/>
    <lineage>
        <taxon>Bacteria</taxon>
        <taxon>Pseudomonadati</taxon>
        <taxon>Pseudomonadota</taxon>
        <taxon>Gammaproteobacteria</taxon>
        <taxon>Enterobacterales</taxon>
        <taxon>Pectobacteriaceae</taxon>
        <taxon>Pectobacterium</taxon>
    </lineage>
</organism>
<evidence type="ECO:0000313" key="2">
    <source>
        <dbReference type="Proteomes" id="UP000530038"/>
    </source>
</evidence>
<dbReference type="EMBL" id="JACERK010000002">
    <property type="protein sequence ID" value="MBA5231372.1"/>
    <property type="molecule type" value="Genomic_DNA"/>
</dbReference>
<keyword evidence="2" id="KW-1185">Reference proteome</keyword>
<comment type="caution">
    <text evidence="1">The sequence shown here is derived from an EMBL/GenBank/DDBJ whole genome shotgun (WGS) entry which is preliminary data.</text>
</comment>
<proteinExistence type="predicted"/>
<protein>
    <submittedName>
        <fullName evidence="1">Uncharacterized protein</fullName>
    </submittedName>
</protein>
<accession>A0ABR5Z9W8</accession>